<evidence type="ECO:0000256" key="5">
    <source>
        <dbReference type="ARBA" id="ARBA00022989"/>
    </source>
</evidence>
<feature type="transmembrane region" description="Helical" evidence="8">
    <location>
        <begin position="381"/>
        <end position="400"/>
    </location>
</feature>
<keyword evidence="6 8" id="KW-0472">Membrane</keyword>
<feature type="transmembrane region" description="Helical" evidence="8">
    <location>
        <begin position="168"/>
        <end position="184"/>
    </location>
</feature>
<dbReference type="InterPro" id="IPR002656">
    <property type="entry name" value="Acyl_transf_3_dom"/>
</dbReference>
<dbReference type="InterPro" id="IPR036514">
    <property type="entry name" value="SGNH_hydro_sf"/>
</dbReference>
<organism evidence="11 12">
    <name type="scientific">Arthrobacter globiformis</name>
    <dbReference type="NCBI Taxonomy" id="1665"/>
    <lineage>
        <taxon>Bacteria</taxon>
        <taxon>Bacillati</taxon>
        <taxon>Actinomycetota</taxon>
        <taxon>Actinomycetes</taxon>
        <taxon>Micrococcales</taxon>
        <taxon>Micrococcaceae</taxon>
        <taxon>Arthrobacter</taxon>
    </lineage>
</organism>
<gene>
    <name evidence="11" type="ORF">DBZ45_17400</name>
</gene>
<feature type="transmembrane region" description="Helical" evidence="8">
    <location>
        <begin position="343"/>
        <end position="360"/>
    </location>
</feature>
<evidence type="ECO:0000256" key="7">
    <source>
        <dbReference type="ARBA" id="ARBA00023315"/>
    </source>
</evidence>
<accession>A0A328HCP9</accession>
<dbReference type="Proteomes" id="UP000249166">
    <property type="component" value="Unassembled WGS sequence"/>
</dbReference>
<feature type="transmembrane region" description="Helical" evidence="8">
    <location>
        <begin position="276"/>
        <end position="294"/>
    </location>
</feature>
<dbReference type="Gene3D" id="3.40.50.1110">
    <property type="entry name" value="SGNH hydrolase"/>
    <property type="match status" value="1"/>
</dbReference>
<feature type="domain" description="SGNH" evidence="10">
    <location>
        <begin position="459"/>
        <end position="702"/>
    </location>
</feature>
<feature type="transmembrane region" description="Helical" evidence="8">
    <location>
        <begin position="314"/>
        <end position="337"/>
    </location>
</feature>
<evidence type="ECO:0000256" key="1">
    <source>
        <dbReference type="ARBA" id="ARBA00004651"/>
    </source>
</evidence>
<dbReference type="Pfam" id="PF01757">
    <property type="entry name" value="Acyl_transf_3"/>
    <property type="match status" value="1"/>
</dbReference>
<keyword evidence="7 11" id="KW-0012">Acyltransferase</keyword>
<dbReference type="GO" id="GO:0005886">
    <property type="term" value="C:plasma membrane"/>
    <property type="evidence" value="ECO:0007669"/>
    <property type="project" value="UniProtKB-SubCell"/>
</dbReference>
<comment type="subcellular location">
    <subcellularLocation>
        <location evidence="1">Cell membrane</location>
        <topology evidence="1">Multi-pass membrane protein</topology>
    </subcellularLocation>
</comment>
<evidence type="ECO:0000256" key="8">
    <source>
        <dbReference type="SAM" id="Phobius"/>
    </source>
</evidence>
<evidence type="ECO:0000313" key="11">
    <source>
        <dbReference type="EMBL" id="RAM35931.1"/>
    </source>
</evidence>
<keyword evidence="3 11" id="KW-0808">Transferase</keyword>
<feature type="transmembrane region" description="Helical" evidence="8">
    <location>
        <begin position="31"/>
        <end position="48"/>
    </location>
</feature>
<name>A0A328HCP9_ARTGO</name>
<dbReference type="AlphaFoldDB" id="A0A328HCP9"/>
<keyword evidence="4 8" id="KW-0812">Transmembrane</keyword>
<feature type="domain" description="Acyltransferase 3" evidence="9">
    <location>
        <begin position="30"/>
        <end position="358"/>
    </location>
</feature>
<feature type="transmembrane region" description="Helical" evidence="8">
    <location>
        <begin position="191"/>
        <end position="209"/>
    </location>
</feature>
<keyword evidence="5 8" id="KW-1133">Transmembrane helix</keyword>
<evidence type="ECO:0000256" key="6">
    <source>
        <dbReference type="ARBA" id="ARBA00023136"/>
    </source>
</evidence>
<dbReference type="InterPro" id="IPR050879">
    <property type="entry name" value="Acyltransferase_3"/>
</dbReference>
<dbReference type="RefSeq" id="WP_111905111.1">
    <property type="nucleotide sequence ID" value="NZ_QLNP01000098.1"/>
</dbReference>
<dbReference type="PANTHER" id="PTHR23028:SF53">
    <property type="entry name" value="ACYL_TRANSF_3 DOMAIN-CONTAINING PROTEIN"/>
    <property type="match status" value="1"/>
</dbReference>
<evidence type="ECO:0000256" key="2">
    <source>
        <dbReference type="ARBA" id="ARBA00022475"/>
    </source>
</evidence>
<dbReference type="PANTHER" id="PTHR23028">
    <property type="entry name" value="ACETYLTRANSFERASE"/>
    <property type="match status" value="1"/>
</dbReference>
<reference evidence="11 12" key="1">
    <citation type="submission" date="2018-04" db="EMBL/GenBank/DDBJ databases">
        <title>Bacteria isolated from cave deposits of Manipur.</title>
        <authorList>
            <person name="Sahoo D."/>
            <person name="Sarangthem I."/>
            <person name="Nandeibam J."/>
        </authorList>
    </citation>
    <scope>NUCLEOTIDE SEQUENCE [LARGE SCALE GENOMIC DNA]</scope>
    <source>
        <strain evidence="12">mrc11</strain>
    </source>
</reference>
<feature type="transmembrane region" description="Helical" evidence="8">
    <location>
        <begin position="54"/>
        <end position="75"/>
    </location>
</feature>
<keyword evidence="2" id="KW-1003">Cell membrane</keyword>
<evidence type="ECO:0000259" key="10">
    <source>
        <dbReference type="Pfam" id="PF19040"/>
    </source>
</evidence>
<dbReference type="GO" id="GO:0009103">
    <property type="term" value="P:lipopolysaccharide biosynthetic process"/>
    <property type="evidence" value="ECO:0007669"/>
    <property type="project" value="TreeGrafter"/>
</dbReference>
<protein>
    <submittedName>
        <fullName evidence="11">Acyltransferase</fullName>
    </submittedName>
</protein>
<sequence>MSIVQQARGGAAAGTVAGAGLRRRPSFRPDIQALRALAVSLVVLNHLWPKELTGGYVGVDVFFVISGFLITSHLLKELLATGRIRLASFYARRIRRLLPAAFLVLTVSLLAAMVWLPFSRWEDTAREILASALYAENWVLAAKSVDYSASTSSATVAQHFWSLSVEEQFYLIWPLLLIALFWLAGRRNRPAIAVVFAGIAAVTALGLVASVLTTEFSPNQAYFVTPVRAWEFGAGALTALALGRHRLPSPAMKGVGPAGFVLIACSALAFNDGTPFPGFLALVPVLGTVMVIFAGNDNRRPAFKPLISMLPLQYLGNISYSLYLWHWPLIVIAPFALGRALGTFDRIGIVLLAVVLAALTKAYVEDRGQSSVYLNASARRTFVAMAVGMALVAGLAGLQLQVREVRREAAEQAAAAAALQPCHGPLALLAGADCADPFGPSAAPVMSDANEYWKTPPTCDRPDDELKAAETRTHQRCDFSGGKRDAETVWLVGDSHAQQWQAAVFAAAKQRGWIVHTALLGGCPVADVRFTGYADNVDQNSTRTCMDWAKRVTDAVAADRPAAVFTSMFARKQSVDDGSGRPVSEQFSAGLQKTWQRWTDAGSKVYVLADPPLNQAVRQPDCTNLHVQDPAACAVDRALAQPEDPLTTAAKSTYNRDVQLVDLTDYFCDPRKCYTVVGGVNVYFDANHLNREYSELLAPLLLDRLAK</sequence>
<dbReference type="EMBL" id="QLNP01000098">
    <property type="protein sequence ID" value="RAM35931.1"/>
    <property type="molecule type" value="Genomic_DNA"/>
</dbReference>
<proteinExistence type="predicted"/>
<dbReference type="Pfam" id="PF19040">
    <property type="entry name" value="SGNH"/>
    <property type="match status" value="1"/>
</dbReference>
<evidence type="ECO:0000256" key="4">
    <source>
        <dbReference type="ARBA" id="ARBA00022692"/>
    </source>
</evidence>
<dbReference type="OrthoDB" id="3404679at2"/>
<feature type="transmembrane region" description="Helical" evidence="8">
    <location>
        <begin position="96"/>
        <end position="116"/>
    </location>
</feature>
<comment type="caution">
    <text evidence="11">The sequence shown here is derived from an EMBL/GenBank/DDBJ whole genome shotgun (WGS) entry which is preliminary data.</text>
</comment>
<evidence type="ECO:0000313" key="12">
    <source>
        <dbReference type="Proteomes" id="UP000249166"/>
    </source>
</evidence>
<dbReference type="InterPro" id="IPR043968">
    <property type="entry name" value="SGNH"/>
</dbReference>
<evidence type="ECO:0000256" key="3">
    <source>
        <dbReference type="ARBA" id="ARBA00022679"/>
    </source>
</evidence>
<dbReference type="GO" id="GO:0016747">
    <property type="term" value="F:acyltransferase activity, transferring groups other than amino-acyl groups"/>
    <property type="evidence" value="ECO:0007669"/>
    <property type="project" value="InterPro"/>
</dbReference>
<evidence type="ECO:0000259" key="9">
    <source>
        <dbReference type="Pfam" id="PF01757"/>
    </source>
</evidence>